<evidence type="ECO:0000313" key="2">
    <source>
        <dbReference type="Proteomes" id="UP000014978"/>
    </source>
</evidence>
<keyword evidence="2" id="KW-1185">Reference proteome</keyword>
<comment type="caution">
    <text evidence="1">The sequence shown here is derived from an EMBL/GenBank/DDBJ whole genome shotgun (WGS) entry which is preliminary data.</text>
</comment>
<accession>S7WDP8</accession>
<dbReference type="Proteomes" id="UP000014978">
    <property type="component" value="Unassembled WGS sequence"/>
</dbReference>
<organism evidence="1 2">
    <name type="scientific">Spraguea lophii (strain 42_110)</name>
    <name type="common">Microsporidian parasite</name>
    <dbReference type="NCBI Taxonomy" id="1358809"/>
    <lineage>
        <taxon>Eukaryota</taxon>
        <taxon>Fungi</taxon>
        <taxon>Fungi incertae sedis</taxon>
        <taxon>Microsporidia</taxon>
        <taxon>Spragueidae</taxon>
        <taxon>Spraguea</taxon>
    </lineage>
</organism>
<sequence>MKSEFLYKAKRSLFLFIILYSSYFYTRKQIIENKIVSRLPNISRQYIELENKNFHKILKGDWIVLVDLHKNENHSHTINNWIQFANVARLTIDNFEKSLICSMFEPKYFEEVFLIRNGMVFGKDRSFNLYNRKRNLINGLEFYTFSKIDLLISYFKGKIEKSREFINLLISKKYNK</sequence>
<gene>
    <name evidence="1" type="ORF">SLOPH_2491</name>
</gene>
<dbReference type="VEuPathDB" id="MicrosporidiaDB:SLOPH_2491"/>
<dbReference type="EMBL" id="ATCN01000078">
    <property type="protein sequence ID" value="EPR79897.1"/>
    <property type="molecule type" value="Genomic_DNA"/>
</dbReference>
<name>S7WDP8_SPRLO</name>
<dbReference type="AlphaFoldDB" id="S7WDP8"/>
<protein>
    <submittedName>
        <fullName evidence="1">Uncharacterized protein</fullName>
    </submittedName>
</protein>
<dbReference type="HOGENOM" id="CLU_1526135_0_0_1"/>
<reference evidence="2" key="1">
    <citation type="journal article" date="2013" name="PLoS Genet.">
        <title>The genome of Spraguea lophii and the basis of host-microsporidian interactions.</title>
        <authorList>
            <person name="Campbell S.E."/>
            <person name="Williams T.A."/>
            <person name="Yousuf A."/>
            <person name="Soanes D.M."/>
            <person name="Paszkiewicz K.H."/>
            <person name="Williams B.A.P."/>
        </authorList>
    </citation>
    <scope>NUCLEOTIDE SEQUENCE [LARGE SCALE GENOMIC DNA]</scope>
    <source>
        <strain evidence="2">42_110</strain>
    </source>
</reference>
<evidence type="ECO:0000313" key="1">
    <source>
        <dbReference type="EMBL" id="EPR79897.1"/>
    </source>
</evidence>
<dbReference type="InParanoid" id="S7WDP8"/>
<proteinExistence type="predicted"/>